<proteinExistence type="predicted"/>
<protein>
    <submittedName>
        <fullName evidence="1">Uncharacterized protein</fullName>
    </submittedName>
</protein>
<name>A0A1G2DNX3_9BACT</name>
<dbReference type="AlphaFoldDB" id="A0A1G2DNX3"/>
<dbReference type="STRING" id="1798667.A3J08_03045"/>
<comment type="caution">
    <text evidence="1">The sequence shown here is derived from an EMBL/GenBank/DDBJ whole genome shotgun (WGS) entry which is preliminary data.</text>
</comment>
<gene>
    <name evidence="1" type="ORF">A3J08_03045</name>
</gene>
<dbReference type="Proteomes" id="UP000177573">
    <property type="component" value="Unassembled WGS sequence"/>
</dbReference>
<reference evidence="1 2" key="1">
    <citation type="journal article" date="2016" name="Nat. Commun.">
        <title>Thousands of microbial genomes shed light on interconnected biogeochemical processes in an aquifer system.</title>
        <authorList>
            <person name="Anantharaman K."/>
            <person name="Brown C.T."/>
            <person name="Hug L.A."/>
            <person name="Sharon I."/>
            <person name="Castelle C.J."/>
            <person name="Probst A.J."/>
            <person name="Thomas B.C."/>
            <person name="Singh A."/>
            <person name="Wilkins M.J."/>
            <person name="Karaoz U."/>
            <person name="Brodie E.L."/>
            <person name="Williams K.H."/>
            <person name="Hubbard S.S."/>
            <person name="Banfield J.F."/>
        </authorList>
    </citation>
    <scope>NUCLEOTIDE SEQUENCE [LARGE SCALE GENOMIC DNA]</scope>
</reference>
<organism evidence="1 2">
    <name type="scientific">Candidatus Lloydbacteria bacterium RIFCSPLOWO2_02_FULL_51_11</name>
    <dbReference type="NCBI Taxonomy" id="1798667"/>
    <lineage>
        <taxon>Bacteria</taxon>
        <taxon>Candidatus Lloydiibacteriota</taxon>
    </lineage>
</organism>
<sequence>MNRGKWYFAYTLRDTFGGGLACTIEHVEIPLKATNEIEAVAEARAYLETQKKAYWETQKKERALSPASLFQDGTPRTPSVIYKISLQ</sequence>
<evidence type="ECO:0000313" key="1">
    <source>
        <dbReference type="EMBL" id="OGZ15203.1"/>
    </source>
</evidence>
<dbReference type="EMBL" id="MHLR01000017">
    <property type="protein sequence ID" value="OGZ15203.1"/>
    <property type="molecule type" value="Genomic_DNA"/>
</dbReference>
<accession>A0A1G2DNX3</accession>
<evidence type="ECO:0000313" key="2">
    <source>
        <dbReference type="Proteomes" id="UP000177573"/>
    </source>
</evidence>